<gene>
    <name evidence="2" type="primary">A06g509120.1_BraROA</name>
    <name evidence="2" type="ORF">IGI04_024765</name>
</gene>
<dbReference type="Proteomes" id="UP000823674">
    <property type="component" value="Chromosome A06"/>
</dbReference>
<reference evidence="2 3" key="1">
    <citation type="submission" date="2021-03" db="EMBL/GenBank/DDBJ databases">
        <authorList>
            <person name="King G.J."/>
            <person name="Bancroft I."/>
            <person name="Baten A."/>
            <person name="Bloomfield J."/>
            <person name="Borpatragohain P."/>
            <person name="He Z."/>
            <person name="Irish N."/>
            <person name="Irwin J."/>
            <person name="Liu K."/>
            <person name="Mauleon R.P."/>
            <person name="Moore J."/>
            <person name="Morris R."/>
            <person name="Ostergaard L."/>
            <person name="Wang B."/>
            <person name="Wells R."/>
        </authorList>
    </citation>
    <scope>NUCLEOTIDE SEQUENCE [LARGE SCALE GENOMIC DNA]</scope>
    <source>
        <strain evidence="2">R-o-18</strain>
        <tissue evidence="2">Leaf</tissue>
    </source>
</reference>
<feature type="compositionally biased region" description="Polar residues" evidence="1">
    <location>
        <begin position="53"/>
        <end position="63"/>
    </location>
</feature>
<proteinExistence type="predicted"/>
<keyword evidence="3" id="KW-1185">Reference proteome</keyword>
<organism evidence="2 3">
    <name type="scientific">Brassica rapa subsp. trilocularis</name>
    <dbReference type="NCBI Taxonomy" id="1813537"/>
    <lineage>
        <taxon>Eukaryota</taxon>
        <taxon>Viridiplantae</taxon>
        <taxon>Streptophyta</taxon>
        <taxon>Embryophyta</taxon>
        <taxon>Tracheophyta</taxon>
        <taxon>Spermatophyta</taxon>
        <taxon>Magnoliopsida</taxon>
        <taxon>eudicotyledons</taxon>
        <taxon>Gunneridae</taxon>
        <taxon>Pentapetalae</taxon>
        <taxon>rosids</taxon>
        <taxon>malvids</taxon>
        <taxon>Brassicales</taxon>
        <taxon>Brassicaceae</taxon>
        <taxon>Brassiceae</taxon>
        <taxon>Brassica</taxon>
    </lineage>
</organism>
<evidence type="ECO:0000313" key="3">
    <source>
        <dbReference type="Proteomes" id="UP000823674"/>
    </source>
</evidence>
<evidence type="ECO:0000313" key="2">
    <source>
        <dbReference type="EMBL" id="KAG5394802.1"/>
    </source>
</evidence>
<name>A0ABQ7M7M8_BRACM</name>
<comment type="caution">
    <text evidence="2">The sequence shown here is derived from an EMBL/GenBank/DDBJ whole genome shotgun (WGS) entry which is preliminary data.</text>
</comment>
<protein>
    <submittedName>
        <fullName evidence="2">Uncharacterized protein</fullName>
    </submittedName>
</protein>
<accession>A0ABQ7M7M8</accession>
<sequence>MARQGGWAFNTSAGTCHRPPRFTGAHSLKSLQRNHIHSTPLCLHAGEFHRSNKISSDYKSPQTLDRRAENHYKHEPSLSHLDLITTTQRTSGFKMAVQSFANLHSPAATVDLRKPQPPAKRPATMDLG</sequence>
<feature type="region of interest" description="Disordered" evidence="1">
    <location>
        <begin position="106"/>
        <end position="128"/>
    </location>
</feature>
<feature type="compositionally biased region" description="Basic and acidic residues" evidence="1">
    <location>
        <begin position="64"/>
        <end position="76"/>
    </location>
</feature>
<evidence type="ECO:0000256" key="1">
    <source>
        <dbReference type="SAM" id="MobiDB-lite"/>
    </source>
</evidence>
<dbReference type="EMBL" id="JADBGQ010000006">
    <property type="protein sequence ID" value="KAG5394802.1"/>
    <property type="molecule type" value="Genomic_DNA"/>
</dbReference>
<feature type="region of interest" description="Disordered" evidence="1">
    <location>
        <begin position="52"/>
        <end position="76"/>
    </location>
</feature>